<protein>
    <submittedName>
        <fullName evidence="7">Type I-D CRISPR-associated helicase Cas3</fullName>
    </submittedName>
</protein>
<evidence type="ECO:0000256" key="1">
    <source>
        <dbReference type="ARBA" id="ARBA00022741"/>
    </source>
</evidence>
<dbReference type="InterPro" id="IPR027417">
    <property type="entry name" value="P-loop_NTPase"/>
</dbReference>
<dbReference type="EMBL" id="QQWC01000001">
    <property type="protein sequence ID" value="REJ44377.1"/>
    <property type="molecule type" value="Genomic_DNA"/>
</dbReference>
<dbReference type="PROSITE" id="PS51192">
    <property type="entry name" value="HELICASE_ATP_BIND_1"/>
    <property type="match status" value="1"/>
</dbReference>
<evidence type="ECO:0000256" key="3">
    <source>
        <dbReference type="ARBA" id="ARBA00022806"/>
    </source>
</evidence>
<feature type="domain" description="Helicase ATP-binding" evidence="6">
    <location>
        <begin position="50"/>
        <end position="233"/>
    </location>
</feature>
<keyword evidence="2" id="KW-0378">Hydrolase</keyword>
<reference evidence="7 8" key="1">
    <citation type="submission" date="2017-10" db="EMBL/GenBank/DDBJ databases">
        <title>A large-scale comparative metagenomic study reveals the eutrophication-driven functional interactions in six Microcystis-epibionts communities.</title>
        <authorList>
            <person name="Li Q."/>
            <person name="Lin F."/>
        </authorList>
    </citation>
    <scope>NUCLEOTIDE SEQUENCE [LARGE SCALE GENOMIC DNA]</scope>
    <source>
        <strain evidence="7">TF09</strain>
    </source>
</reference>
<gene>
    <name evidence="7" type="primary">cas3</name>
    <name evidence="7" type="ORF">DWQ54_02270</name>
</gene>
<dbReference type="Gene3D" id="3.40.50.300">
    <property type="entry name" value="P-loop containing nucleotide triphosphate hydrolases"/>
    <property type="match status" value="2"/>
</dbReference>
<evidence type="ECO:0000313" key="7">
    <source>
        <dbReference type="EMBL" id="REJ44377.1"/>
    </source>
</evidence>
<sequence>MVNYQVTLKPVYSCPADEIPDGIKVPQGWRLSWHQVETWKALNDPDVAVIINSAMTGDGKSLAAYLRTLQGYFPIMGLYPTNELARDQRGQIEAYIQRFQPTDQPRVNLLTGPELELYAERDGKTKAIALETRSKQSEILLTNPDIFHYLHRGAYLTPYDNPDQLWNRIDKHFALFLFDEFHVFGTPQVASIINTMLLIRRANRGKRYLFLSATPDEGLLKRLDKAGFRYRSIDPVREGKYQFPDTPEEANSLAQQGWRQVTSEIELSFIPLPSSFQTSENWLKENKERILDYFKRYPGSKGAIILNSIASVKRLLPIFRELLATIGLTVGENTGLSGTREKLASLNRDLVIGTSTIDVGVDFKINFLIFESSDAGNFIQRFGRLGRHSGYDRKGTAVKFTNFTAIALVPKFFLERLFEKKDAPLQVGERYDRIQLQEAIKSNYRHINNFEGYYQRWGAVQSFQLWWNLGSPKIKSQYGESRQKFQQECEEVFDTSLKRVAGRVKGWADEWKELSGKSGNPIFEDASSFRGSSPLLCGLYDSTEPEEGDRFKTYDLPSILGNLEVEVWRKGEFKRQIEATKTPIARRRFDYCLAFLNLKGYREERLNWRFTYDGDLGEIASAWKVQVLTGIGVWQPDNPWLDRISRELRDLALVSFVFAYPVAAVRQRLQLPMHFGIYPISDESSIHSPVSPYSIAIGQSALLLDTLAHRFKGKGGEVWIC</sequence>
<dbReference type="GO" id="GO:0016787">
    <property type="term" value="F:hydrolase activity"/>
    <property type="evidence" value="ECO:0007669"/>
    <property type="project" value="UniProtKB-KW"/>
</dbReference>
<dbReference type="GO" id="GO:0043138">
    <property type="term" value="F:3'-5' DNA helicase activity"/>
    <property type="evidence" value="ECO:0007669"/>
    <property type="project" value="TreeGrafter"/>
</dbReference>
<dbReference type="InterPro" id="IPR017575">
    <property type="entry name" value="CRISPR-assoc_helicase_Cas3"/>
</dbReference>
<dbReference type="InterPro" id="IPR054712">
    <property type="entry name" value="Cas3-like_dom"/>
</dbReference>
<evidence type="ECO:0000256" key="2">
    <source>
        <dbReference type="ARBA" id="ARBA00022801"/>
    </source>
</evidence>
<evidence type="ECO:0000256" key="4">
    <source>
        <dbReference type="ARBA" id="ARBA00022840"/>
    </source>
</evidence>
<keyword evidence="1" id="KW-0547">Nucleotide-binding</keyword>
<dbReference type="SMART" id="SM00487">
    <property type="entry name" value="DEXDc"/>
    <property type="match status" value="1"/>
</dbReference>
<keyword evidence="3" id="KW-0347">Helicase</keyword>
<dbReference type="GO" id="GO:0003676">
    <property type="term" value="F:nucleic acid binding"/>
    <property type="evidence" value="ECO:0007669"/>
    <property type="project" value="InterPro"/>
</dbReference>
<dbReference type="Proteomes" id="UP000256873">
    <property type="component" value="Unassembled WGS sequence"/>
</dbReference>
<dbReference type="GO" id="GO:0036297">
    <property type="term" value="P:interstrand cross-link repair"/>
    <property type="evidence" value="ECO:0007669"/>
    <property type="project" value="TreeGrafter"/>
</dbReference>
<dbReference type="SUPFAM" id="SSF52540">
    <property type="entry name" value="P-loop containing nucleoside triphosphate hydrolases"/>
    <property type="match status" value="1"/>
</dbReference>
<dbReference type="PANTHER" id="PTHR47957">
    <property type="entry name" value="ATP-DEPENDENT HELICASE HRQ1"/>
    <property type="match status" value="1"/>
</dbReference>
<name>A0A3E0LAQ6_9CHRO</name>
<comment type="caution">
    <text evidence="7">The sequence shown here is derived from an EMBL/GenBank/DDBJ whole genome shotgun (WGS) entry which is preliminary data.</text>
</comment>
<evidence type="ECO:0000313" key="8">
    <source>
        <dbReference type="Proteomes" id="UP000256873"/>
    </source>
</evidence>
<keyword evidence="4" id="KW-0067">ATP-binding</keyword>
<dbReference type="Pfam" id="PF00270">
    <property type="entry name" value="DEAD"/>
    <property type="match status" value="1"/>
</dbReference>
<evidence type="ECO:0000256" key="5">
    <source>
        <dbReference type="ARBA" id="ARBA00023118"/>
    </source>
</evidence>
<dbReference type="Pfam" id="PF22590">
    <property type="entry name" value="Cas3-like_C_2"/>
    <property type="match status" value="1"/>
</dbReference>
<evidence type="ECO:0000259" key="6">
    <source>
        <dbReference type="PROSITE" id="PS51192"/>
    </source>
</evidence>
<dbReference type="InterPro" id="IPR014001">
    <property type="entry name" value="Helicase_ATP-bd"/>
</dbReference>
<dbReference type="InterPro" id="IPR011545">
    <property type="entry name" value="DEAD/DEAH_box_helicase_dom"/>
</dbReference>
<proteinExistence type="predicted"/>
<keyword evidence="5" id="KW-0051">Antiviral defense</keyword>
<dbReference type="PANTHER" id="PTHR47957:SF3">
    <property type="entry name" value="ATP-DEPENDENT HELICASE HRQ1"/>
    <property type="match status" value="1"/>
</dbReference>
<accession>A0A3E0LAQ6</accession>
<organism evidence="7 8">
    <name type="scientific">Microcystis flos-aquae TF09</name>
    <dbReference type="NCBI Taxonomy" id="2060473"/>
    <lineage>
        <taxon>Bacteria</taxon>
        <taxon>Bacillati</taxon>
        <taxon>Cyanobacteriota</taxon>
        <taxon>Cyanophyceae</taxon>
        <taxon>Oscillatoriophycideae</taxon>
        <taxon>Chroococcales</taxon>
        <taxon>Microcystaceae</taxon>
        <taxon>Microcystis</taxon>
    </lineage>
</organism>
<dbReference type="GO" id="GO:0006289">
    <property type="term" value="P:nucleotide-excision repair"/>
    <property type="evidence" value="ECO:0007669"/>
    <property type="project" value="TreeGrafter"/>
</dbReference>
<dbReference type="NCBIfam" id="TIGR03158">
    <property type="entry name" value="cas3_cyano"/>
    <property type="match status" value="1"/>
</dbReference>
<dbReference type="AlphaFoldDB" id="A0A3E0LAQ6"/>
<dbReference type="GO" id="GO:0005524">
    <property type="term" value="F:ATP binding"/>
    <property type="evidence" value="ECO:0007669"/>
    <property type="project" value="UniProtKB-KW"/>
</dbReference>
<dbReference type="GO" id="GO:0051607">
    <property type="term" value="P:defense response to virus"/>
    <property type="evidence" value="ECO:0007669"/>
    <property type="project" value="UniProtKB-KW"/>
</dbReference>